<dbReference type="Proteomes" id="UP000664132">
    <property type="component" value="Unassembled WGS sequence"/>
</dbReference>
<dbReference type="Gene3D" id="2.60.40.420">
    <property type="entry name" value="Cupredoxins - blue copper proteins"/>
    <property type="match status" value="1"/>
</dbReference>
<accession>A0A8H7WAA9</accession>
<dbReference type="CDD" id="cd00920">
    <property type="entry name" value="Cupredoxin"/>
    <property type="match status" value="1"/>
</dbReference>
<dbReference type="AlphaFoldDB" id="A0A8H7WAA9"/>
<dbReference type="EMBL" id="JAFJYH010000112">
    <property type="protein sequence ID" value="KAG4419143.1"/>
    <property type="molecule type" value="Genomic_DNA"/>
</dbReference>
<dbReference type="InterPro" id="IPR052953">
    <property type="entry name" value="Ser-rich/MCO-related"/>
</dbReference>
<sequence length="276" mass="27332">MMFSLPLTLLSLATAVLSETIDVKVGDGGLIFEPNSITAQIGDSVRFQFYSGTGSHSVALSAFDTPCQPAENGFYSGIIQGNREGDHTFTINITSTSPQWYYCSVGSHCPSGMVGVINPPAASPSNEGQDITAYASAAQGVLRQTPPGEVGGGVIATDDSSPSSSASDSGGLTPASPRPSLIASTTTTGGGETMTSSAMSTSGGSTGPASTSMSGSGSGSGSTSGASTTSPPTGTGTGTEAGSSETATTTSGGRRSEWSVVLWLTVILGGLVALMS</sequence>
<organism evidence="3 4">
    <name type="scientific">Cadophora malorum</name>
    <dbReference type="NCBI Taxonomy" id="108018"/>
    <lineage>
        <taxon>Eukaryota</taxon>
        <taxon>Fungi</taxon>
        <taxon>Dikarya</taxon>
        <taxon>Ascomycota</taxon>
        <taxon>Pezizomycotina</taxon>
        <taxon>Leotiomycetes</taxon>
        <taxon>Helotiales</taxon>
        <taxon>Ploettnerulaceae</taxon>
        <taxon>Cadophora</taxon>
    </lineage>
</organism>
<evidence type="ECO:0000313" key="4">
    <source>
        <dbReference type="Proteomes" id="UP000664132"/>
    </source>
</evidence>
<evidence type="ECO:0000256" key="2">
    <source>
        <dbReference type="SAM" id="SignalP"/>
    </source>
</evidence>
<dbReference type="SUPFAM" id="SSF49503">
    <property type="entry name" value="Cupredoxins"/>
    <property type="match status" value="1"/>
</dbReference>
<keyword evidence="2" id="KW-0732">Signal</keyword>
<feature type="compositionally biased region" description="Low complexity" evidence="1">
    <location>
        <begin position="158"/>
        <end position="169"/>
    </location>
</feature>
<name>A0A8H7WAA9_9HELO</name>
<protein>
    <recommendedName>
        <fullName evidence="5">Cupredoxin</fullName>
    </recommendedName>
</protein>
<feature type="chain" id="PRO_5033994703" description="Cupredoxin" evidence="2">
    <location>
        <begin position="19"/>
        <end position="276"/>
    </location>
</feature>
<evidence type="ECO:0000313" key="3">
    <source>
        <dbReference type="EMBL" id="KAG4419143.1"/>
    </source>
</evidence>
<evidence type="ECO:0008006" key="5">
    <source>
        <dbReference type="Google" id="ProtNLM"/>
    </source>
</evidence>
<reference evidence="3" key="1">
    <citation type="submission" date="2021-02" db="EMBL/GenBank/DDBJ databases">
        <title>Genome sequence Cadophora malorum strain M34.</title>
        <authorList>
            <person name="Stefanovic E."/>
            <person name="Vu D."/>
            <person name="Scully C."/>
            <person name="Dijksterhuis J."/>
            <person name="Roader J."/>
            <person name="Houbraken J."/>
        </authorList>
    </citation>
    <scope>NUCLEOTIDE SEQUENCE</scope>
    <source>
        <strain evidence="3">M34</strain>
    </source>
</reference>
<proteinExistence type="predicted"/>
<feature type="region of interest" description="Disordered" evidence="1">
    <location>
        <begin position="143"/>
        <end position="255"/>
    </location>
</feature>
<evidence type="ECO:0000256" key="1">
    <source>
        <dbReference type="SAM" id="MobiDB-lite"/>
    </source>
</evidence>
<feature type="signal peptide" evidence="2">
    <location>
        <begin position="1"/>
        <end position="18"/>
    </location>
</feature>
<gene>
    <name evidence="3" type="ORF">IFR04_007739</name>
</gene>
<keyword evidence="4" id="KW-1185">Reference proteome</keyword>
<dbReference type="OrthoDB" id="2331100at2759"/>
<dbReference type="PANTHER" id="PTHR34883:SF15">
    <property type="entry name" value="EXTRACELLULAR SERINE-RICH PROTEIN"/>
    <property type="match status" value="1"/>
</dbReference>
<comment type="caution">
    <text evidence="3">The sequence shown here is derived from an EMBL/GenBank/DDBJ whole genome shotgun (WGS) entry which is preliminary data.</text>
</comment>
<feature type="compositionally biased region" description="Low complexity" evidence="1">
    <location>
        <begin position="223"/>
        <end position="253"/>
    </location>
</feature>
<dbReference type="InterPro" id="IPR008972">
    <property type="entry name" value="Cupredoxin"/>
</dbReference>
<feature type="compositionally biased region" description="Low complexity" evidence="1">
    <location>
        <begin position="183"/>
        <end position="215"/>
    </location>
</feature>
<dbReference type="PANTHER" id="PTHR34883">
    <property type="entry name" value="SERINE-RICH PROTEIN, PUTATIVE-RELATED-RELATED"/>
    <property type="match status" value="1"/>
</dbReference>